<proteinExistence type="predicted"/>
<dbReference type="Proteomes" id="UP000037020">
    <property type="component" value="Unassembled WGS sequence"/>
</dbReference>
<organism evidence="1 2">
    <name type="scientific">Streptomyces varsoviensis</name>
    <dbReference type="NCBI Taxonomy" id="67373"/>
    <lineage>
        <taxon>Bacteria</taxon>
        <taxon>Bacillati</taxon>
        <taxon>Actinomycetota</taxon>
        <taxon>Actinomycetes</taxon>
        <taxon>Kitasatosporales</taxon>
        <taxon>Streptomycetaceae</taxon>
        <taxon>Streptomyces</taxon>
    </lineage>
</organism>
<protein>
    <submittedName>
        <fullName evidence="1">Peptidase M24</fullName>
    </submittedName>
</protein>
<dbReference type="SUPFAM" id="SSF53092">
    <property type="entry name" value="Creatinase/prolidase N-terminal domain"/>
    <property type="match status" value="1"/>
</dbReference>
<dbReference type="Gene3D" id="3.40.350.10">
    <property type="entry name" value="Creatinase/prolidase N-terminal domain"/>
    <property type="match status" value="1"/>
</dbReference>
<name>A0ABR5IU62_9ACTN</name>
<dbReference type="EMBL" id="LGUT01004066">
    <property type="protein sequence ID" value="KOG64229.1"/>
    <property type="molecule type" value="Genomic_DNA"/>
</dbReference>
<feature type="non-terminal residue" evidence="1">
    <location>
        <position position="78"/>
    </location>
</feature>
<reference evidence="1 2" key="1">
    <citation type="submission" date="2015-07" db="EMBL/GenBank/DDBJ databases">
        <authorList>
            <person name="Ju K.-S."/>
            <person name="Doroghazi J.R."/>
            <person name="Metcalf W.W."/>
        </authorList>
    </citation>
    <scope>NUCLEOTIDE SEQUENCE [LARGE SCALE GENOMIC DNA]</scope>
    <source>
        <strain evidence="1 2">NRRL B-3589</strain>
    </source>
</reference>
<evidence type="ECO:0000313" key="2">
    <source>
        <dbReference type="Proteomes" id="UP000037020"/>
    </source>
</evidence>
<dbReference type="InterPro" id="IPR029149">
    <property type="entry name" value="Creatin/AminoP/Spt16_N"/>
</dbReference>
<gene>
    <name evidence="1" type="ORF">ADK38_42020</name>
</gene>
<comment type="caution">
    <text evidence="1">The sequence shown here is derived from an EMBL/GenBank/DDBJ whole genome shotgun (WGS) entry which is preliminary data.</text>
</comment>
<keyword evidence="2" id="KW-1185">Reference proteome</keyword>
<evidence type="ECO:0000313" key="1">
    <source>
        <dbReference type="EMBL" id="KOG64229.1"/>
    </source>
</evidence>
<sequence length="78" mass="7885">MPSAAASPLTTEDYAARMERASRAAADAGLAGLVVTPGPDLSWLCGSLEKPDAEHAAGAGAVRISGWTDGEDPYRAVG</sequence>
<accession>A0ABR5IU62</accession>